<dbReference type="EMBL" id="VWKO01000540">
    <property type="protein sequence ID" value="KAA4016976.1"/>
    <property type="molecule type" value="Genomic_DNA"/>
</dbReference>
<reference evidence="1" key="1">
    <citation type="journal article" date="2019" name="Nat. Med.">
        <title>A library of human gut bacterial isolates paired with longitudinal multiomics data enables mechanistic microbiome research.</title>
        <authorList>
            <person name="Poyet M."/>
            <person name="Groussin M."/>
            <person name="Gibbons S.M."/>
            <person name="Avila-Pacheco J."/>
            <person name="Jiang X."/>
            <person name="Kearney S.M."/>
            <person name="Perrotta A.R."/>
            <person name="Berdy B."/>
            <person name="Zhao S."/>
            <person name="Lieberman T.D."/>
            <person name="Swanson P.K."/>
            <person name="Smith M."/>
            <person name="Roesemann S."/>
            <person name="Alexander J.E."/>
            <person name="Rich S.A."/>
            <person name="Livny J."/>
            <person name="Vlamakis H."/>
            <person name="Clish C."/>
            <person name="Bullock K."/>
            <person name="Deik A."/>
            <person name="Scott J."/>
            <person name="Pierce K.A."/>
            <person name="Xavier R.J."/>
            <person name="Alm E.J."/>
        </authorList>
    </citation>
    <scope>NUCLEOTIDE SEQUENCE</scope>
    <source>
        <strain evidence="1">BIOML-A147</strain>
    </source>
</reference>
<accession>A0A641RIG9</accession>
<sequence>HLKKGEFDEKIEELVENATYGGELRIYFNAMFDRLISKDPENDFKSIRFHGNVVVAIADSRNGSGHHVRIPLDITFPFRRENLFVDSQVHYSYANEVCGMTNDWCDSTKWETGMIPFTGSVRKSRMAEYKKQEAAYEQTFRSGKCTFGDMNYKRHRDVRYSNEYPAGCRCPHCGTFWID</sequence>
<comment type="caution">
    <text evidence="1">The sequence shown here is derived from an EMBL/GenBank/DDBJ whole genome shotgun (WGS) entry which is preliminary data.</text>
</comment>
<protein>
    <submittedName>
        <fullName evidence="1">Uncharacterized protein</fullName>
    </submittedName>
</protein>
<dbReference type="AlphaFoldDB" id="A0A641RIG9"/>
<gene>
    <name evidence="1" type="ORF">F3D60_31525</name>
</gene>
<feature type="non-terminal residue" evidence="1">
    <location>
        <position position="1"/>
    </location>
</feature>
<name>A0A641RIG9_BACOV</name>
<organism evidence="1">
    <name type="scientific">Bacteroides ovatus</name>
    <dbReference type="NCBI Taxonomy" id="28116"/>
    <lineage>
        <taxon>Bacteria</taxon>
        <taxon>Pseudomonadati</taxon>
        <taxon>Bacteroidota</taxon>
        <taxon>Bacteroidia</taxon>
        <taxon>Bacteroidales</taxon>
        <taxon>Bacteroidaceae</taxon>
        <taxon>Bacteroides</taxon>
    </lineage>
</organism>
<evidence type="ECO:0000313" key="1">
    <source>
        <dbReference type="EMBL" id="KAA4016976.1"/>
    </source>
</evidence>
<proteinExistence type="predicted"/>